<proteinExistence type="predicted"/>
<sequence length="79" mass="7997">LVDGVDMGNNGGVPDGCSERWRDDAIAFNSATSALGLRGQIRGDKNPSGRRDVGASPSAGTKSSGCSNLGTNTGTWSLV</sequence>
<name>A0A699VIR0_TANCI</name>
<evidence type="ECO:0000313" key="2">
    <source>
        <dbReference type="EMBL" id="GFD35197.1"/>
    </source>
</evidence>
<accession>A0A699VIR0</accession>
<comment type="caution">
    <text evidence="2">The sequence shown here is derived from an EMBL/GenBank/DDBJ whole genome shotgun (WGS) entry which is preliminary data.</text>
</comment>
<feature type="region of interest" description="Disordered" evidence="1">
    <location>
        <begin position="38"/>
        <end position="79"/>
    </location>
</feature>
<gene>
    <name evidence="2" type="ORF">Tci_907166</name>
</gene>
<dbReference type="EMBL" id="BKCJ011455832">
    <property type="protein sequence ID" value="GFD35197.1"/>
    <property type="molecule type" value="Genomic_DNA"/>
</dbReference>
<reference evidence="2" key="1">
    <citation type="journal article" date="2019" name="Sci. Rep.">
        <title>Draft genome of Tanacetum cinerariifolium, the natural source of mosquito coil.</title>
        <authorList>
            <person name="Yamashiro T."/>
            <person name="Shiraishi A."/>
            <person name="Satake H."/>
            <person name="Nakayama K."/>
        </authorList>
    </citation>
    <scope>NUCLEOTIDE SEQUENCE</scope>
</reference>
<feature type="compositionally biased region" description="Polar residues" evidence="1">
    <location>
        <begin position="58"/>
        <end position="79"/>
    </location>
</feature>
<protein>
    <submittedName>
        <fullName evidence="2">Uncharacterized protein</fullName>
    </submittedName>
</protein>
<feature type="compositionally biased region" description="Basic and acidic residues" evidence="1">
    <location>
        <begin position="41"/>
        <end position="53"/>
    </location>
</feature>
<dbReference type="AlphaFoldDB" id="A0A699VIR0"/>
<evidence type="ECO:0000256" key="1">
    <source>
        <dbReference type="SAM" id="MobiDB-lite"/>
    </source>
</evidence>
<organism evidence="2">
    <name type="scientific">Tanacetum cinerariifolium</name>
    <name type="common">Dalmatian daisy</name>
    <name type="synonym">Chrysanthemum cinerariifolium</name>
    <dbReference type="NCBI Taxonomy" id="118510"/>
    <lineage>
        <taxon>Eukaryota</taxon>
        <taxon>Viridiplantae</taxon>
        <taxon>Streptophyta</taxon>
        <taxon>Embryophyta</taxon>
        <taxon>Tracheophyta</taxon>
        <taxon>Spermatophyta</taxon>
        <taxon>Magnoliopsida</taxon>
        <taxon>eudicotyledons</taxon>
        <taxon>Gunneridae</taxon>
        <taxon>Pentapetalae</taxon>
        <taxon>asterids</taxon>
        <taxon>campanulids</taxon>
        <taxon>Asterales</taxon>
        <taxon>Asteraceae</taxon>
        <taxon>Asteroideae</taxon>
        <taxon>Anthemideae</taxon>
        <taxon>Anthemidinae</taxon>
        <taxon>Tanacetum</taxon>
    </lineage>
</organism>
<feature type="non-terminal residue" evidence="2">
    <location>
        <position position="1"/>
    </location>
</feature>